<organism evidence="8 9">
    <name type="scientific">Stenotrophomonas indicatrix</name>
    <dbReference type="NCBI Taxonomy" id="2045451"/>
    <lineage>
        <taxon>Bacteria</taxon>
        <taxon>Pseudomonadati</taxon>
        <taxon>Pseudomonadota</taxon>
        <taxon>Gammaproteobacteria</taxon>
        <taxon>Lysobacterales</taxon>
        <taxon>Lysobacteraceae</taxon>
        <taxon>Stenotrophomonas</taxon>
    </lineage>
</organism>
<keyword evidence="4" id="KW-0472">Membrane</keyword>
<dbReference type="InterPro" id="IPR006143">
    <property type="entry name" value="RND_pump_MFP"/>
</dbReference>
<dbReference type="FunFam" id="2.40.30.170:FF:000015">
    <property type="entry name" value="Efflux transporter periplasmic adaptor subunit"/>
    <property type="match status" value="1"/>
</dbReference>
<evidence type="ECO:0000256" key="4">
    <source>
        <dbReference type="SAM" id="Phobius"/>
    </source>
</evidence>
<dbReference type="Pfam" id="PF25954">
    <property type="entry name" value="Beta-barrel_RND_2"/>
    <property type="match status" value="1"/>
</dbReference>
<evidence type="ECO:0000259" key="5">
    <source>
        <dbReference type="Pfam" id="PF25917"/>
    </source>
</evidence>
<feature type="domain" description="Multidrug resistance protein MdtA-like barrel-sandwich hybrid" evidence="5">
    <location>
        <begin position="90"/>
        <end position="236"/>
    </location>
</feature>
<comment type="similarity">
    <text evidence="1">Belongs to the membrane fusion protein (MFP) (TC 8.A.1) family.</text>
</comment>
<keyword evidence="2" id="KW-0175">Coiled coil</keyword>
<evidence type="ECO:0000313" key="8">
    <source>
        <dbReference type="EMBL" id="SLM25982.1"/>
    </source>
</evidence>
<dbReference type="Proteomes" id="UP000191133">
    <property type="component" value="Unassembled WGS sequence"/>
</dbReference>
<dbReference type="NCBIfam" id="TIGR01730">
    <property type="entry name" value="RND_mfp"/>
    <property type="match status" value="1"/>
</dbReference>
<gene>
    <name evidence="8" type="ORF">SAMN04488690_3738</name>
</gene>
<name>A0A1W1H318_9GAMM</name>
<keyword evidence="4" id="KW-1133">Transmembrane helix</keyword>
<dbReference type="Pfam" id="PF25917">
    <property type="entry name" value="BSH_RND"/>
    <property type="match status" value="1"/>
</dbReference>
<feature type="coiled-coil region" evidence="2">
    <location>
        <begin position="138"/>
        <end position="203"/>
    </location>
</feature>
<dbReference type="Gene3D" id="2.40.420.20">
    <property type="match status" value="1"/>
</dbReference>
<dbReference type="Gene3D" id="2.40.30.170">
    <property type="match status" value="1"/>
</dbReference>
<accession>A0A1W1H318</accession>
<evidence type="ECO:0000256" key="3">
    <source>
        <dbReference type="SAM" id="MobiDB-lite"/>
    </source>
</evidence>
<reference evidence="9" key="1">
    <citation type="submission" date="2016-10" db="EMBL/GenBank/DDBJ databases">
        <authorList>
            <person name="Varghese N."/>
        </authorList>
    </citation>
    <scope>NUCLEOTIDE SEQUENCE [LARGE SCALE GENOMIC DNA]</scope>
    <source>
        <strain evidence="9">92MFCol6.1</strain>
    </source>
</reference>
<dbReference type="InterPro" id="IPR058625">
    <property type="entry name" value="MdtA-like_BSH"/>
</dbReference>
<dbReference type="Gene3D" id="2.40.50.100">
    <property type="match status" value="1"/>
</dbReference>
<evidence type="ECO:0000259" key="7">
    <source>
        <dbReference type="Pfam" id="PF25989"/>
    </source>
</evidence>
<dbReference type="GO" id="GO:1990281">
    <property type="term" value="C:efflux pump complex"/>
    <property type="evidence" value="ECO:0007669"/>
    <property type="project" value="TreeGrafter"/>
</dbReference>
<protein>
    <submittedName>
        <fullName evidence="8">RND family efflux transporter, MFP subunit</fullName>
    </submittedName>
</protein>
<dbReference type="GO" id="GO:0015562">
    <property type="term" value="F:efflux transmembrane transporter activity"/>
    <property type="evidence" value="ECO:0007669"/>
    <property type="project" value="TreeGrafter"/>
</dbReference>
<evidence type="ECO:0000259" key="6">
    <source>
        <dbReference type="Pfam" id="PF25954"/>
    </source>
</evidence>
<feature type="transmembrane region" description="Helical" evidence="4">
    <location>
        <begin position="34"/>
        <end position="54"/>
    </location>
</feature>
<dbReference type="InterPro" id="IPR058792">
    <property type="entry name" value="Beta-barrel_RND_2"/>
</dbReference>
<feature type="region of interest" description="Disordered" evidence="3">
    <location>
        <begin position="399"/>
        <end position="418"/>
    </location>
</feature>
<dbReference type="EMBL" id="FWEU01000005">
    <property type="protein sequence ID" value="SLM25982.1"/>
    <property type="molecule type" value="Genomic_DNA"/>
</dbReference>
<evidence type="ECO:0000256" key="2">
    <source>
        <dbReference type="SAM" id="Coils"/>
    </source>
</evidence>
<sequence>MERMNASAELLKELRIDRKSPPPATSGGSGGRRWLWIAVAVIIVLLAGGAFALFGRAPTVEVDTAPAVAIQQGSASSSVLDASGYVVARRMATVSAKITGKVREVMIEEGMRVEQGQIMATLDPIDADAQRNLYASQLQAARSQVVGLEAQQKQAAAEASRLQALVGQQLVSRSQYDQAVAQRDSLRAQLETARRNVKVANDQLSIADLGVDNNIVRAPFSGVVTAKAAQPGEIVSPLSAGGGFTRTGIGTIVDMESLEIEVEVGEAFIGRVQPKMPVEATLNAYPDWKIPAEVIAIVPTADRGKATVKVRVALKVKDPRIVPEMGVRVSFLEQAKPQTEAKPQGVRVPVTAVVEREGASVAFALGDDNRVQQRTVEAGQAMGKDRQILKGVSAGESVVVNPPDTLRDGTRVKQKQAQ</sequence>
<evidence type="ECO:0000313" key="9">
    <source>
        <dbReference type="Proteomes" id="UP000191133"/>
    </source>
</evidence>
<proteinExistence type="inferred from homology"/>
<evidence type="ECO:0000256" key="1">
    <source>
        <dbReference type="ARBA" id="ARBA00009477"/>
    </source>
</evidence>
<feature type="domain" description="CusB-like beta-barrel" evidence="6">
    <location>
        <begin position="260"/>
        <end position="333"/>
    </location>
</feature>
<dbReference type="PANTHER" id="PTHR30469">
    <property type="entry name" value="MULTIDRUG RESISTANCE PROTEIN MDTA"/>
    <property type="match status" value="1"/>
</dbReference>
<dbReference type="Pfam" id="PF25989">
    <property type="entry name" value="YknX_C"/>
    <property type="match status" value="1"/>
</dbReference>
<dbReference type="PANTHER" id="PTHR30469:SF38">
    <property type="entry name" value="HLYD FAMILY SECRETION PROTEIN"/>
    <property type="match status" value="1"/>
</dbReference>
<feature type="domain" description="YknX-like C-terminal permuted SH3-like" evidence="7">
    <location>
        <begin position="346"/>
        <end position="413"/>
    </location>
</feature>
<keyword evidence="4" id="KW-0812">Transmembrane</keyword>
<dbReference type="InterPro" id="IPR058637">
    <property type="entry name" value="YknX-like_C"/>
</dbReference>
<dbReference type="AlphaFoldDB" id="A0A1W1H318"/>
<dbReference type="SUPFAM" id="SSF111369">
    <property type="entry name" value="HlyD-like secretion proteins"/>
    <property type="match status" value="1"/>
</dbReference>
<dbReference type="Gene3D" id="1.10.287.470">
    <property type="entry name" value="Helix hairpin bin"/>
    <property type="match status" value="1"/>
</dbReference>